<keyword evidence="5" id="KW-1185">Reference proteome</keyword>
<dbReference type="SUPFAM" id="SSF50129">
    <property type="entry name" value="GroES-like"/>
    <property type="match status" value="1"/>
</dbReference>
<protein>
    <submittedName>
        <fullName evidence="4">Zinc-binding dehydrogenase</fullName>
    </submittedName>
</protein>
<dbReference type="Gene3D" id="3.40.50.720">
    <property type="entry name" value="NAD(P)-binding Rossmann-like Domain"/>
    <property type="match status" value="1"/>
</dbReference>
<keyword evidence="1" id="KW-0560">Oxidoreductase</keyword>
<dbReference type="Proteomes" id="UP000664303">
    <property type="component" value="Unassembled WGS sequence"/>
</dbReference>
<organism evidence="4 5">
    <name type="scientific">Parahaliea mediterranea</name>
    <dbReference type="NCBI Taxonomy" id="651086"/>
    <lineage>
        <taxon>Bacteria</taxon>
        <taxon>Pseudomonadati</taxon>
        <taxon>Pseudomonadota</taxon>
        <taxon>Gammaproteobacteria</taxon>
        <taxon>Cellvibrionales</taxon>
        <taxon>Halieaceae</taxon>
        <taxon>Parahaliea</taxon>
    </lineage>
</organism>
<dbReference type="Pfam" id="PF00107">
    <property type="entry name" value="ADH_zinc_N"/>
    <property type="match status" value="1"/>
</dbReference>
<feature type="domain" description="Alcohol dehydrogenase-like C-terminal" evidence="2">
    <location>
        <begin position="189"/>
        <end position="320"/>
    </location>
</feature>
<dbReference type="RefSeq" id="WP_206560352.1">
    <property type="nucleotide sequence ID" value="NZ_JAFKCZ010000006.1"/>
</dbReference>
<dbReference type="InterPro" id="IPR050129">
    <property type="entry name" value="Zn_alcohol_dh"/>
</dbReference>
<dbReference type="InterPro" id="IPR036291">
    <property type="entry name" value="NAD(P)-bd_dom_sf"/>
</dbReference>
<dbReference type="PANTHER" id="PTHR43401">
    <property type="entry name" value="L-THREONINE 3-DEHYDROGENASE"/>
    <property type="match status" value="1"/>
</dbReference>
<dbReference type="PANTHER" id="PTHR43401:SF2">
    <property type="entry name" value="L-THREONINE 3-DEHYDROGENASE"/>
    <property type="match status" value="1"/>
</dbReference>
<dbReference type="InterPro" id="IPR013149">
    <property type="entry name" value="ADH-like_C"/>
</dbReference>
<dbReference type="Pfam" id="PF08240">
    <property type="entry name" value="ADH_N"/>
    <property type="match status" value="1"/>
</dbReference>
<dbReference type="SUPFAM" id="SSF51735">
    <property type="entry name" value="NAD(P)-binding Rossmann-fold domains"/>
    <property type="match status" value="1"/>
</dbReference>
<proteinExistence type="predicted"/>
<name>A0A939DF47_9GAMM</name>
<evidence type="ECO:0000259" key="3">
    <source>
        <dbReference type="Pfam" id="PF08240"/>
    </source>
</evidence>
<dbReference type="InterPro" id="IPR011032">
    <property type="entry name" value="GroES-like_sf"/>
</dbReference>
<dbReference type="EMBL" id="JAFKCZ010000006">
    <property type="protein sequence ID" value="MBN7796914.1"/>
    <property type="molecule type" value="Genomic_DNA"/>
</dbReference>
<evidence type="ECO:0000313" key="4">
    <source>
        <dbReference type="EMBL" id="MBN7796914.1"/>
    </source>
</evidence>
<reference evidence="4" key="1">
    <citation type="submission" date="2021-02" db="EMBL/GenBank/DDBJ databases">
        <title>PHA producing bacteria isolated from coastal sediment in Guangdong, Shenzhen.</title>
        <authorList>
            <person name="Zheng W."/>
            <person name="Yu S."/>
            <person name="Huang Y."/>
        </authorList>
    </citation>
    <scope>NUCLEOTIDE SEQUENCE</scope>
    <source>
        <strain evidence="4">TN14-10</strain>
    </source>
</reference>
<gene>
    <name evidence="4" type="ORF">JYP50_09945</name>
</gene>
<comment type="caution">
    <text evidence="4">The sequence shown here is derived from an EMBL/GenBank/DDBJ whole genome shotgun (WGS) entry which is preliminary data.</text>
</comment>
<dbReference type="Gene3D" id="3.90.180.10">
    <property type="entry name" value="Medium-chain alcohol dehydrogenases, catalytic domain"/>
    <property type="match status" value="1"/>
</dbReference>
<evidence type="ECO:0000313" key="5">
    <source>
        <dbReference type="Proteomes" id="UP000664303"/>
    </source>
</evidence>
<dbReference type="GO" id="GO:0016491">
    <property type="term" value="F:oxidoreductase activity"/>
    <property type="evidence" value="ECO:0007669"/>
    <property type="project" value="UniProtKB-KW"/>
</dbReference>
<dbReference type="AlphaFoldDB" id="A0A939DF47"/>
<evidence type="ECO:0000256" key="1">
    <source>
        <dbReference type="ARBA" id="ARBA00023002"/>
    </source>
</evidence>
<evidence type="ECO:0000259" key="2">
    <source>
        <dbReference type="Pfam" id="PF00107"/>
    </source>
</evidence>
<feature type="domain" description="Alcohol dehydrogenase-like N-terminal" evidence="3">
    <location>
        <begin position="30"/>
        <end position="143"/>
    </location>
</feature>
<dbReference type="InterPro" id="IPR013154">
    <property type="entry name" value="ADH-like_N"/>
</dbReference>
<accession>A0A939DF47</accession>
<sequence>MLPKTSFAMVQTGVRTLEARDVPIPDIDDESAILKIEACGICGSDYEQYEGQLPVPYPAIPGHEPLGTIAAIGDKAARRWKVDVGDRVAVEAQIACHHCHTCYSGQYQQCSDIRVYSFLPLTYRPGLWGAYSQYMYIDANSIVHPVDPALPAEIAVMFNPLGAGFRWAVELPRTQLGESVLIMGPGQRGLASVIAAREAGAGDIIVTGLAADAEKLRLAKLFGASHTIDVENEDAKSRVKELTQGRGVDVVIDLTPYATRPVTDAIRFARRGGRIVLAGMKGAKEIPGFVSDEVIGKELTIQGASGVTSSGYRSAIRAIEARRYPLQEMHTHNFPLKDAELAIKTLAREIPGDESIHSCLIPEF</sequence>